<dbReference type="Gene3D" id="3.30.200.20">
    <property type="entry name" value="Phosphorylase Kinase, domain 1"/>
    <property type="match status" value="1"/>
</dbReference>
<keyword evidence="3" id="KW-0808">Transferase</keyword>
<dbReference type="InterPro" id="IPR011009">
    <property type="entry name" value="Kinase-like_dom_sf"/>
</dbReference>
<dbReference type="Proteomes" id="UP001597079">
    <property type="component" value="Unassembled WGS sequence"/>
</dbReference>
<dbReference type="InterPro" id="IPR000719">
    <property type="entry name" value="Prot_kinase_dom"/>
</dbReference>
<evidence type="ECO:0000256" key="1">
    <source>
        <dbReference type="ARBA" id="ARBA00012513"/>
    </source>
</evidence>
<sequence>MTARILGGRYQLQEAIGGGGMAIVYRAVDTLLDRVVAIKMLRAQFAEDEEFVLRFRQEAQAAARLAHPNIVNVYDVGVDEKEYYIVMEYVDGPTLKDVIIERAPLPVEEAIDISKQICNALSQAHEQHIVHRDIKPHNILLTKFGVVKVTDFGIARAVTGNTITDRQATSVLGSVHYFSPEQARGAKTDAKSDIYSLGVVMYEMLTGSLPFSGTSPVSVALKHLRERFIEPREMNKAIPQSLENIVLRCLVKSPDGRYADMNAVKADLADAVKHPNVPKFQMPLEMNEDETIAVPVVGEGFSDVSTELRKSEKGKKWWKRALLYGGIAILAIAALGAGGYAAIEVVTRIVRVQNLALPSVVGKPEKKAVQTLEQAGFPADHISEKYAPNANKPKGTVYQQDPTGNTQVKKTREITLYVSQGAPKIKVPPVAGQPYDQAKESLVSAGFSADNISEHEQESTSVPDGQVISSSPAAGTKVASNGKIVLNVSVQKMTTVPNIVGESYSQAVQDLETAGLKIGKVTHNKISNMPDQTVYYVYPYLEGNSVPVGSTENLLVADNPGGSSTTPDNNTTTSDNSTGSNSTTPGDNTTTNTTTTGAGGTPQPHEVDVTVKRPHGQPVDLEITITDARGNNRVVVNQTLSETETFQETLYLAPGQSGDLQVSENGQVVKNYPVQG</sequence>
<dbReference type="InterPro" id="IPR017441">
    <property type="entry name" value="Protein_kinase_ATP_BS"/>
</dbReference>
<dbReference type="PROSITE" id="PS00108">
    <property type="entry name" value="PROTEIN_KINASE_ST"/>
    <property type="match status" value="1"/>
</dbReference>
<dbReference type="Gene3D" id="3.30.10.20">
    <property type="match status" value="3"/>
</dbReference>
<feature type="region of interest" description="Disordered" evidence="10">
    <location>
        <begin position="551"/>
        <end position="616"/>
    </location>
</feature>
<feature type="domain" description="Protein kinase" evidence="12">
    <location>
        <begin position="10"/>
        <end position="277"/>
    </location>
</feature>
<comment type="catalytic activity">
    <reaction evidence="7">
        <text>L-threonyl-[protein] + ATP = O-phospho-L-threonyl-[protein] + ADP + H(+)</text>
        <dbReference type="Rhea" id="RHEA:46608"/>
        <dbReference type="Rhea" id="RHEA-COMP:11060"/>
        <dbReference type="Rhea" id="RHEA-COMP:11605"/>
        <dbReference type="ChEBI" id="CHEBI:15378"/>
        <dbReference type="ChEBI" id="CHEBI:30013"/>
        <dbReference type="ChEBI" id="CHEBI:30616"/>
        <dbReference type="ChEBI" id="CHEBI:61977"/>
        <dbReference type="ChEBI" id="CHEBI:456216"/>
        <dbReference type="EC" id="2.7.11.1"/>
    </reaction>
</comment>
<dbReference type="PROSITE" id="PS50011">
    <property type="entry name" value="PROTEIN_KINASE_DOM"/>
    <property type="match status" value="1"/>
</dbReference>
<comment type="catalytic activity">
    <reaction evidence="8">
        <text>L-seryl-[protein] + ATP = O-phospho-L-seryl-[protein] + ADP + H(+)</text>
        <dbReference type="Rhea" id="RHEA:17989"/>
        <dbReference type="Rhea" id="RHEA-COMP:9863"/>
        <dbReference type="Rhea" id="RHEA-COMP:11604"/>
        <dbReference type="ChEBI" id="CHEBI:15378"/>
        <dbReference type="ChEBI" id="CHEBI:29999"/>
        <dbReference type="ChEBI" id="CHEBI:30616"/>
        <dbReference type="ChEBI" id="CHEBI:83421"/>
        <dbReference type="ChEBI" id="CHEBI:456216"/>
        <dbReference type="EC" id="2.7.11.1"/>
    </reaction>
</comment>
<dbReference type="SMART" id="SM00740">
    <property type="entry name" value="PASTA"/>
    <property type="match status" value="3"/>
</dbReference>
<dbReference type="GO" id="GO:0016301">
    <property type="term" value="F:kinase activity"/>
    <property type="evidence" value="ECO:0007669"/>
    <property type="project" value="UniProtKB-KW"/>
</dbReference>
<dbReference type="InterPro" id="IPR008271">
    <property type="entry name" value="Ser/Thr_kinase_AS"/>
</dbReference>
<dbReference type="EMBL" id="JBHUCX010000092">
    <property type="protein sequence ID" value="MFD1677269.1"/>
    <property type="molecule type" value="Genomic_DNA"/>
</dbReference>
<feature type="region of interest" description="Disordered" evidence="10">
    <location>
        <begin position="380"/>
        <end position="404"/>
    </location>
</feature>
<evidence type="ECO:0000313" key="14">
    <source>
        <dbReference type="EMBL" id="MFD1677269.1"/>
    </source>
</evidence>
<feature type="domain" description="PASTA" evidence="13">
    <location>
        <begin position="351"/>
        <end position="420"/>
    </location>
</feature>
<evidence type="ECO:0000256" key="2">
    <source>
        <dbReference type="ARBA" id="ARBA00022527"/>
    </source>
</evidence>
<feature type="binding site" evidence="9">
    <location>
        <position position="39"/>
    </location>
    <ligand>
        <name>ATP</name>
        <dbReference type="ChEBI" id="CHEBI:30616"/>
    </ligand>
</feature>
<keyword evidence="6 9" id="KW-0067">ATP-binding</keyword>
<reference evidence="15" key="1">
    <citation type="journal article" date="2019" name="Int. J. Syst. Evol. Microbiol.">
        <title>The Global Catalogue of Microorganisms (GCM) 10K type strain sequencing project: providing services to taxonomists for standard genome sequencing and annotation.</title>
        <authorList>
            <consortium name="The Broad Institute Genomics Platform"/>
            <consortium name="The Broad Institute Genome Sequencing Center for Infectious Disease"/>
            <person name="Wu L."/>
            <person name="Ma J."/>
        </authorList>
    </citation>
    <scope>NUCLEOTIDE SEQUENCE [LARGE SCALE GENOMIC DNA]</scope>
    <source>
        <strain evidence="15">CGMCC 1.12286</strain>
    </source>
</reference>
<dbReference type="CDD" id="cd06577">
    <property type="entry name" value="PASTA_pknB"/>
    <property type="match status" value="3"/>
</dbReference>
<dbReference type="InterPro" id="IPR005543">
    <property type="entry name" value="PASTA_dom"/>
</dbReference>
<evidence type="ECO:0000256" key="9">
    <source>
        <dbReference type="PROSITE-ProRule" id="PRU10141"/>
    </source>
</evidence>
<dbReference type="PROSITE" id="PS00107">
    <property type="entry name" value="PROTEIN_KINASE_ATP"/>
    <property type="match status" value="1"/>
</dbReference>
<evidence type="ECO:0000256" key="6">
    <source>
        <dbReference type="ARBA" id="ARBA00022840"/>
    </source>
</evidence>
<dbReference type="PANTHER" id="PTHR43289">
    <property type="entry name" value="MITOGEN-ACTIVATED PROTEIN KINASE KINASE KINASE 20-RELATED"/>
    <property type="match status" value="1"/>
</dbReference>
<gene>
    <name evidence="14" type="primary">pknB</name>
    <name evidence="14" type="ORF">ACFSB2_21590</name>
</gene>
<evidence type="ECO:0000256" key="7">
    <source>
        <dbReference type="ARBA" id="ARBA00047899"/>
    </source>
</evidence>
<proteinExistence type="predicted"/>
<evidence type="ECO:0000256" key="5">
    <source>
        <dbReference type="ARBA" id="ARBA00022777"/>
    </source>
</evidence>
<organism evidence="14 15">
    <name type="scientific">Alicyclobacillus fodiniaquatilis</name>
    <dbReference type="NCBI Taxonomy" id="1661150"/>
    <lineage>
        <taxon>Bacteria</taxon>
        <taxon>Bacillati</taxon>
        <taxon>Bacillota</taxon>
        <taxon>Bacilli</taxon>
        <taxon>Bacillales</taxon>
        <taxon>Alicyclobacillaceae</taxon>
        <taxon>Alicyclobacillus</taxon>
    </lineage>
</organism>
<keyword evidence="15" id="KW-1185">Reference proteome</keyword>
<evidence type="ECO:0000256" key="4">
    <source>
        <dbReference type="ARBA" id="ARBA00022741"/>
    </source>
</evidence>
<evidence type="ECO:0000256" key="10">
    <source>
        <dbReference type="SAM" id="MobiDB-lite"/>
    </source>
</evidence>
<dbReference type="CDD" id="cd14014">
    <property type="entry name" value="STKc_PknB_like"/>
    <property type="match status" value="1"/>
</dbReference>
<evidence type="ECO:0000256" key="8">
    <source>
        <dbReference type="ARBA" id="ARBA00048679"/>
    </source>
</evidence>
<keyword evidence="11" id="KW-0472">Membrane</keyword>
<feature type="domain" description="PASTA" evidence="13">
    <location>
        <begin position="421"/>
        <end position="490"/>
    </location>
</feature>
<evidence type="ECO:0000259" key="13">
    <source>
        <dbReference type="PROSITE" id="PS51178"/>
    </source>
</evidence>
<evidence type="ECO:0000259" key="12">
    <source>
        <dbReference type="PROSITE" id="PS50011"/>
    </source>
</evidence>
<keyword evidence="11" id="KW-0812">Transmembrane</keyword>
<name>A0ABW4JMF3_9BACL</name>
<dbReference type="Pfam" id="PF03793">
    <property type="entry name" value="PASTA"/>
    <property type="match status" value="3"/>
</dbReference>
<dbReference type="RefSeq" id="WP_377945177.1">
    <property type="nucleotide sequence ID" value="NZ_JBHUCX010000092.1"/>
</dbReference>
<feature type="compositionally biased region" description="Low complexity" evidence="10">
    <location>
        <begin position="561"/>
        <end position="596"/>
    </location>
</feature>
<evidence type="ECO:0000256" key="11">
    <source>
        <dbReference type="SAM" id="Phobius"/>
    </source>
</evidence>
<feature type="transmembrane region" description="Helical" evidence="11">
    <location>
        <begin position="321"/>
        <end position="343"/>
    </location>
</feature>
<keyword evidence="2" id="KW-0723">Serine/threonine-protein kinase</keyword>
<evidence type="ECO:0000313" key="15">
    <source>
        <dbReference type="Proteomes" id="UP001597079"/>
    </source>
</evidence>
<dbReference type="Pfam" id="PF00069">
    <property type="entry name" value="Pkinase"/>
    <property type="match status" value="1"/>
</dbReference>
<dbReference type="SMART" id="SM00220">
    <property type="entry name" value="S_TKc"/>
    <property type="match status" value="1"/>
</dbReference>
<protein>
    <recommendedName>
        <fullName evidence="1">non-specific serine/threonine protein kinase</fullName>
        <ecNumber evidence="1">2.7.11.1</ecNumber>
    </recommendedName>
</protein>
<dbReference type="SUPFAM" id="SSF56112">
    <property type="entry name" value="Protein kinase-like (PK-like)"/>
    <property type="match status" value="1"/>
</dbReference>
<keyword evidence="11" id="KW-1133">Transmembrane helix</keyword>
<keyword evidence="5 14" id="KW-0418">Kinase</keyword>
<accession>A0ABW4JMF3</accession>
<comment type="caution">
    <text evidence="14">The sequence shown here is derived from an EMBL/GenBank/DDBJ whole genome shotgun (WGS) entry which is preliminary data.</text>
</comment>
<dbReference type="NCBIfam" id="NF033483">
    <property type="entry name" value="PknB_PASTA_kin"/>
    <property type="match status" value="1"/>
</dbReference>
<dbReference type="PROSITE" id="PS51178">
    <property type="entry name" value="PASTA"/>
    <property type="match status" value="2"/>
</dbReference>
<dbReference type="Gene3D" id="1.10.510.10">
    <property type="entry name" value="Transferase(Phosphotransferase) domain 1"/>
    <property type="match status" value="1"/>
</dbReference>
<dbReference type="EC" id="2.7.11.1" evidence="1"/>
<dbReference type="PANTHER" id="PTHR43289:SF34">
    <property type="entry name" value="SERINE_THREONINE-PROTEIN KINASE YBDM-RELATED"/>
    <property type="match status" value="1"/>
</dbReference>
<keyword evidence="4 9" id="KW-0547">Nucleotide-binding</keyword>
<evidence type="ECO:0000256" key="3">
    <source>
        <dbReference type="ARBA" id="ARBA00022679"/>
    </source>
</evidence>